<dbReference type="Proteomes" id="UP000054564">
    <property type="component" value="Unassembled WGS sequence"/>
</dbReference>
<comment type="caution">
    <text evidence="1">The sequence shown here is derived from an EMBL/GenBank/DDBJ whole genome shotgun (WGS) entry which is preliminary data.</text>
</comment>
<sequence>MKIATKTIPQAKTLLGVDFITQRITLLAAKRAEYDARSKHPLHDGPSLSAGYGIRWNIKFQSWDAGFQARKVISKLIENKRDRQEPTILHPSFRLLIFKMWFPAHYNYTLDLVTNLFTTQTAEIATTASSKEPTLPFKKKHGPEVVDYFPDNTDHCQEFLILALLARDCLACSATLASVVRCLSAAADTCGHNWGSLAAKTIERCLGSHQWLIQGVEPDGPFDIAQGIINQAAEEKAPKKADETLVATTST</sequence>
<keyword evidence="2" id="KW-1185">Reference proteome</keyword>
<dbReference type="AlphaFoldDB" id="A0A0L0VDA4"/>
<organism evidence="1 2">
    <name type="scientific">Puccinia striiformis f. sp. tritici PST-78</name>
    <dbReference type="NCBI Taxonomy" id="1165861"/>
    <lineage>
        <taxon>Eukaryota</taxon>
        <taxon>Fungi</taxon>
        <taxon>Dikarya</taxon>
        <taxon>Basidiomycota</taxon>
        <taxon>Pucciniomycotina</taxon>
        <taxon>Pucciniomycetes</taxon>
        <taxon>Pucciniales</taxon>
        <taxon>Pucciniaceae</taxon>
        <taxon>Puccinia</taxon>
    </lineage>
</organism>
<name>A0A0L0VDA4_9BASI</name>
<evidence type="ECO:0000313" key="1">
    <source>
        <dbReference type="EMBL" id="KNE97287.1"/>
    </source>
</evidence>
<protein>
    <submittedName>
        <fullName evidence="1">Uncharacterized protein</fullName>
    </submittedName>
</protein>
<dbReference type="EMBL" id="AJIL01000070">
    <property type="protein sequence ID" value="KNE97287.1"/>
    <property type="molecule type" value="Genomic_DNA"/>
</dbReference>
<evidence type="ECO:0000313" key="2">
    <source>
        <dbReference type="Proteomes" id="UP000054564"/>
    </source>
</evidence>
<gene>
    <name evidence="1" type="ORF">PSTG_09398</name>
</gene>
<proteinExistence type="predicted"/>
<accession>A0A0L0VDA4</accession>
<reference evidence="2" key="1">
    <citation type="submission" date="2014-03" db="EMBL/GenBank/DDBJ databases">
        <title>The Genome Sequence of Puccinia striiformis f. sp. tritici PST-78.</title>
        <authorList>
            <consortium name="The Broad Institute Genome Sequencing Platform"/>
            <person name="Cuomo C."/>
            <person name="Hulbert S."/>
            <person name="Chen X."/>
            <person name="Walker B."/>
            <person name="Young S.K."/>
            <person name="Zeng Q."/>
            <person name="Gargeya S."/>
            <person name="Fitzgerald M."/>
            <person name="Haas B."/>
            <person name="Abouelleil A."/>
            <person name="Alvarado L."/>
            <person name="Arachchi H.M."/>
            <person name="Berlin A.M."/>
            <person name="Chapman S.B."/>
            <person name="Goldberg J."/>
            <person name="Griggs A."/>
            <person name="Gujja S."/>
            <person name="Hansen M."/>
            <person name="Howarth C."/>
            <person name="Imamovic A."/>
            <person name="Larimer J."/>
            <person name="McCowan C."/>
            <person name="Montmayeur A."/>
            <person name="Murphy C."/>
            <person name="Neiman D."/>
            <person name="Pearson M."/>
            <person name="Priest M."/>
            <person name="Roberts A."/>
            <person name="Saif S."/>
            <person name="Shea T."/>
            <person name="Sisk P."/>
            <person name="Sykes S."/>
            <person name="Wortman J."/>
            <person name="Nusbaum C."/>
            <person name="Birren B."/>
        </authorList>
    </citation>
    <scope>NUCLEOTIDE SEQUENCE [LARGE SCALE GENOMIC DNA]</scope>
    <source>
        <strain evidence="2">race PST-78</strain>
    </source>
</reference>